<dbReference type="PANTHER" id="PTHR12121">
    <property type="entry name" value="CARBON CATABOLITE REPRESSOR PROTEIN 4"/>
    <property type="match status" value="1"/>
</dbReference>
<dbReference type="SUPFAM" id="SSF56219">
    <property type="entry name" value="DNase I-like"/>
    <property type="match status" value="1"/>
</dbReference>
<comment type="caution">
    <text evidence="2">The sequence shown here is derived from an EMBL/GenBank/DDBJ whole genome shotgun (WGS) entry which is preliminary data.</text>
</comment>
<sequence length="562" mass="61802">MVDAIQVARLMDEEIRKKTLVRTPVDTLTSSERTFVYPNYGKSIDRLTGSNKVVICNIHVLFNPKRGEIKLGQIRVLLDRAHAVSKLWDDAPVVLCGDFNCTPKSPLYNYISEQKLNISDLPRDKLSGQASAEIRPPSQFNPNFRPQFADSSGGASAVVDHRELGQKQNNTESNSVNLTSMNIISQPQCVNTGLNVNGASPCEITKETDKEVDGCKDETHLTVSVPNGSLKESPSSQNNGGFCIEQMKDGHEQSEANLQTENESMNCDKSKLPFIGTNDSTDAIIDPTPSGASNLDDVSSSELFHETSFPSTLKVPTVGGSENLSSLSVADDKDFPSTLSKVNASFESTSLSLKEDETNEEDESFGEDSTDFLSELHGKNCSFPPDFSHAVRSDFVESDKSFDESTAVPHSRQLHYSRDEVLDDDSPGMDSEPVHASNFTYDPSAWTPMEIETATGKADCALVEHPLKLRSTYAEVEDRSGTRDSNGEPLVTSYHRCFLGTVDYIWRTEGLQTVRVLAPIPKNAMQWTPGFPTRKWGSDHIALVSELAFMKDPSIQQNTEAP</sequence>
<evidence type="ECO:0008006" key="4">
    <source>
        <dbReference type="Google" id="ProtNLM"/>
    </source>
</evidence>
<dbReference type="GO" id="GO:0000175">
    <property type="term" value="F:3'-5'-RNA exonuclease activity"/>
    <property type="evidence" value="ECO:0007669"/>
    <property type="project" value="TreeGrafter"/>
</dbReference>
<proteinExistence type="predicted"/>
<feature type="region of interest" description="Disordered" evidence="1">
    <location>
        <begin position="348"/>
        <end position="370"/>
    </location>
</feature>
<feature type="region of interest" description="Disordered" evidence="1">
    <location>
        <begin position="224"/>
        <end position="244"/>
    </location>
</feature>
<organism evidence="2 3">
    <name type="scientific">Camellia sinensis var. sinensis</name>
    <name type="common">China tea</name>
    <dbReference type="NCBI Taxonomy" id="542762"/>
    <lineage>
        <taxon>Eukaryota</taxon>
        <taxon>Viridiplantae</taxon>
        <taxon>Streptophyta</taxon>
        <taxon>Embryophyta</taxon>
        <taxon>Tracheophyta</taxon>
        <taxon>Spermatophyta</taxon>
        <taxon>Magnoliopsida</taxon>
        <taxon>eudicotyledons</taxon>
        <taxon>Gunneridae</taxon>
        <taxon>Pentapetalae</taxon>
        <taxon>asterids</taxon>
        <taxon>Ericales</taxon>
        <taxon>Theaceae</taxon>
        <taxon>Camellia</taxon>
    </lineage>
</organism>
<protein>
    <recommendedName>
        <fullName evidence="4">Endonuclease/exonuclease/phosphatase domain-containing protein</fullName>
    </recommendedName>
</protein>
<dbReference type="InterPro" id="IPR036691">
    <property type="entry name" value="Endo/exonu/phosph_ase_sf"/>
</dbReference>
<evidence type="ECO:0000313" key="3">
    <source>
        <dbReference type="Proteomes" id="UP000306102"/>
    </source>
</evidence>
<keyword evidence="3" id="KW-1185">Reference proteome</keyword>
<dbReference type="AlphaFoldDB" id="A0A4S4DM97"/>
<dbReference type="PANTHER" id="PTHR12121:SF85">
    <property type="entry name" value="CARBON CATABOLITE REPRESSOR PROTEIN 4 HOMOLOG 6"/>
    <property type="match status" value="1"/>
</dbReference>
<dbReference type="EMBL" id="SDRB02010812">
    <property type="protein sequence ID" value="THG04103.1"/>
    <property type="molecule type" value="Genomic_DNA"/>
</dbReference>
<gene>
    <name evidence="2" type="ORF">TEA_025425</name>
</gene>
<evidence type="ECO:0000256" key="1">
    <source>
        <dbReference type="SAM" id="MobiDB-lite"/>
    </source>
</evidence>
<dbReference type="Proteomes" id="UP000306102">
    <property type="component" value="Unassembled WGS sequence"/>
</dbReference>
<accession>A0A4S4DM97</accession>
<dbReference type="InterPro" id="IPR050410">
    <property type="entry name" value="CCR4/nocturin_mRNA_transcr"/>
</dbReference>
<evidence type="ECO:0000313" key="2">
    <source>
        <dbReference type="EMBL" id="THG04103.1"/>
    </source>
</evidence>
<name>A0A4S4DM97_CAMSN</name>
<dbReference type="Gene3D" id="3.60.10.10">
    <property type="entry name" value="Endonuclease/exonuclease/phosphatase"/>
    <property type="match status" value="2"/>
</dbReference>
<reference evidence="2 3" key="1">
    <citation type="journal article" date="2018" name="Proc. Natl. Acad. Sci. U.S.A.">
        <title>Draft genome sequence of Camellia sinensis var. sinensis provides insights into the evolution of the tea genome and tea quality.</title>
        <authorList>
            <person name="Wei C."/>
            <person name="Yang H."/>
            <person name="Wang S."/>
            <person name="Zhao J."/>
            <person name="Liu C."/>
            <person name="Gao L."/>
            <person name="Xia E."/>
            <person name="Lu Y."/>
            <person name="Tai Y."/>
            <person name="She G."/>
            <person name="Sun J."/>
            <person name="Cao H."/>
            <person name="Tong W."/>
            <person name="Gao Q."/>
            <person name="Li Y."/>
            <person name="Deng W."/>
            <person name="Jiang X."/>
            <person name="Wang W."/>
            <person name="Chen Q."/>
            <person name="Zhang S."/>
            <person name="Li H."/>
            <person name="Wu J."/>
            <person name="Wang P."/>
            <person name="Li P."/>
            <person name="Shi C."/>
            <person name="Zheng F."/>
            <person name="Jian J."/>
            <person name="Huang B."/>
            <person name="Shan D."/>
            <person name="Shi M."/>
            <person name="Fang C."/>
            <person name="Yue Y."/>
            <person name="Li F."/>
            <person name="Li D."/>
            <person name="Wei S."/>
            <person name="Han B."/>
            <person name="Jiang C."/>
            <person name="Yin Y."/>
            <person name="Xia T."/>
            <person name="Zhang Z."/>
            <person name="Bennetzen J.L."/>
            <person name="Zhao S."/>
            <person name="Wan X."/>
        </authorList>
    </citation>
    <scope>NUCLEOTIDE SEQUENCE [LARGE SCALE GENOMIC DNA]</scope>
    <source>
        <strain evidence="3">cv. Shuchazao</strain>
        <tissue evidence="2">Leaf</tissue>
    </source>
</reference>
<feature type="compositionally biased region" description="Acidic residues" evidence="1">
    <location>
        <begin position="357"/>
        <end position="370"/>
    </location>
</feature>
<feature type="compositionally biased region" description="Polar residues" evidence="1">
    <location>
        <begin position="224"/>
        <end position="240"/>
    </location>
</feature>